<evidence type="ECO:0000313" key="3">
    <source>
        <dbReference type="EMBL" id="KYQ89288.1"/>
    </source>
</evidence>
<comment type="caution">
    <text evidence="3">The sequence shown here is derived from an EMBL/GenBank/DDBJ whole genome shotgun (WGS) entry which is preliminary data.</text>
</comment>
<accession>A0A151Z5S2</accession>
<dbReference type="Proteomes" id="UP000076078">
    <property type="component" value="Unassembled WGS sequence"/>
</dbReference>
<feature type="domain" description="Fungal lipase-type" evidence="2">
    <location>
        <begin position="91"/>
        <end position="226"/>
    </location>
</feature>
<keyword evidence="4" id="KW-1185">Reference proteome</keyword>
<dbReference type="FunCoup" id="A0A151Z5S2">
    <property type="interactions" value="1"/>
</dbReference>
<reference evidence="3 4" key="1">
    <citation type="submission" date="2015-12" db="EMBL/GenBank/DDBJ databases">
        <title>Dictyostelia acquired genes for synthesis and detection of signals that induce cell-type specialization by lateral gene transfer from prokaryotes.</title>
        <authorList>
            <person name="Gloeckner G."/>
            <person name="Schaap P."/>
        </authorList>
    </citation>
    <scope>NUCLEOTIDE SEQUENCE [LARGE SCALE GENOMIC DNA]</scope>
    <source>
        <strain evidence="3 4">TK</strain>
    </source>
</reference>
<feature type="chain" id="PRO_5007592863" evidence="1">
    <location>
        <begin position="21"/>
        <end position="301"/>
    </location>
</feature>
<proteinExistence type="predicted"/>
<dbReference type="SUPFAM" id="SSF53474">
    <property type="entry name" value="alpha/beta-Hydrolases"/>
    <property type="match status" value="1"/>
</dbReference>
<dbReference type="PANTHER" id="PTHR45856">
    <property type="entry name" value="ALPHA/BETA-HYDROLASES SUPERFAMILY PROTEIN"/>
    <property type="match status" value="1"/>
</dbReference>
<dbReference type="InParanoid" id="A0A151Z5S2"/>
<feature type="signal peptide" evidence="1">
    <location>
        <begin position="1"/>
        <end position="20"/>
    </location>
</feature>
<dbReference type="Gene3D" id="3.40.50.1820">
    <property type="entry name" value="alpha/beta hydrolase"/>
    <property type="match status" value="1"/>
</dbReference>
<evidence type="ECO:0000259" key="2">
    <source>
        <dbReference type="Pfam" id="PF01764"/>
    </source>
</evidence>
<dbReference type="STRING" id="361077.A0A151Z5S2"/>
<evidence type="ECO:0000256" key="1">
    <source>
        <dbReference type="SAM" id="SignalP"/>
    </source>
</evidence>
<dbReference type="InterPro" id="IPR002921">
    <property type="entry name" value="Fungal_lipase-type"/>
</dbReference>
<evidence type="ECO:0000313" key="4">
    <source>
        <dbReference type="Proteomes" id="UP000076078"/>
    </source>
</evidence>
<dbReference type="CDD" id="cd00519">
    <property type="entry name" value="Lipase_3"/>
    <property type="match status" value="1"/>
</dbReference>
<dbReference type="OMA" id="MEPRRWL"/>
<dbReference type="EMBL" id="LODT01000041">
    <property type="protein sequence ID" value="KYQ89288.1"/>
    <property type="molecule type" value="Genomic_DNA"/>
</dbReference>
<dbReference type="Pfam" id="PF01764">
    <property type="entry name" value="Lipase_3"/>
    <property type="match status" value="1"/>
</dbReference>
<dbReference type="AlphaFoldDB" id="A0A151Z5S2"/>
<gene>
    <name evidence="3" type="ORF">DLAC_09948</name>
</gene>
<dbReference type="OrthoDB" id="345705at2759"/>
<dbReference type="InterPro" id="IPR029058">
    <property type="entry name" value="AB_hydrolase_fold"/>
</dbReference>
<organism evidence="3 4">
    <name type="scientific">Tieghemostelium lacteum</name>
    <name type="common">Slime mold</name>
    <name type="synonym">Dictyostelium lacteum</name>
    <dbReference type="NCBI Taxonomy" id="361077"/>
    <lineage>
        <taxon>Eukaryota</taxon>
        <taxon>Amoebozoa</taxon>
        <taxon>Evosea</taxon>
        <taxon>Eumycetozoa</taxon>
        <taxon>Dictyostelia</taxon>
        <taxon>Dictyosteliales</taxon>
        <taxon>Raperosteliaceae</taxon>
        <taxon>Tieghemostelium</taxon>
    </lineage>
</organism>
<dbReference type="GO" id="GO:0006629">
    <property type="term" value="P:lipid metabolic process"/>
    <property type="evidence" value="ECO:0007669"/>
    <property type="project" value="InterPro"/>
</dbReference>
<sequence length="301" mass="34313">MKYFLGIFCVLMTLIITTSANSYPDFTFDPNAAEDYLLFSYASYCQRSAIDYWNCTTCSAEQIQEFNMVSVIYNITTDTQSFVGYRNSEVIVAFRGSMDIQSWITNLQFMTTSYPNCPGSQVHEGFYKAWISVRDLVKSGIDDAIQACGTKCNTLVITGHSLGAALSSLCMMDMLDLYPQMTTYSYSFGSPRVGDDIWAACYNKIQPNQYRTVNRHDLVPHLPPQDVYNYHHVPTEVWYTTNTTYKVCDDSGEDPTCSDSVVGFSIWDHLHYFDQPCCCKSDTELEEMIDDYIYPITINNN</sequence>
<keyword evidence="1" id="KW-0732">Signal</keyword>
<dbReference type="InterPro" id="IPR051218">
    <property type="entry name" value="Sec_MonoDiacylglyc_Lipase"/>
</dbReference>
<protein>
    <submittedName>
        <fullName evidence="3">Triacylglycerol lipase-like protein triacylglycerol lipase</fullName>
    </submittedName>
</protein>
<dbReference type="PANTHER" id="PTHR45856:SF20">
    <property type="entry name" value="FUNGAL LIPASE-LIKE DOMAIN-CONTAINING PROTEIN"/>
    <property type="match status" value="1"/>
</dbReference>
<name>A0A151Z5S2_TIELA</name>